<dbReference type="Proteomes" id="UP000308444">
    <property type="component" value="Unassembled WGS sequence"/>
</dbReference>
<feature type="non-terminal residue" evidence="1">
    <location>
        <position position="1"/>
    </location>
</feature>
<dbReference type="GO" id="GO:0016787">
    <property type="term" value="F:hydrolase activity"/>
    <property type="evidence" value="ECO:0007669"/>
    <property type="project" value="UniProtKB-KW"/>
</dbReference>
<proteinExistence type="predicted"/>
<keyword evidence="1" id="KW-0378">Hydrolase</keyword>
<dbReference type="AlphaFoldDB" id="A0A9X8ZXM2"/>
<evidence type="ECO:0000313" key="1">
    <source>
        <dbReference type="EMBL" id="TKI78668.1"/>
    </source>
</evidence>
<dbReference type="EMBL" id="SZOH01005650">
    <property type="protein sequence ID" value="TKI78668.1"/>
    <property type="molecule type" value="Genomic_DNA"/>
</dbReference>
<comment type="caution">
    <text evidence="1">The sequence shown here is derived from an EMBL/GenBank/DDBJ whole genome shotgun (WGS) entry which is preliminary data.</text>
</comment>
<sequence length="60" mass="6714">TLTYVSKLAQAGVDVEFHLYPNAYHWFEGLNPNADVSIYAVNEIVQAIKTGFKRVSKVEA</sequence>
<name>A0A9X8ZXM2_BACCE</name>
<accession>A0A9X8ZXM2</accession>
<protein>
    <submittedName>
        <fullName evidence="1">Alpha/beta hydrolase</fullName>
    </submittedName>
</protein>
<dbReference type="Gene3D" id="3.40.50.1820">
    <property type="entry name" value="alpha/beta hydrolase"/>
    <property type="match status" value="1"/>
</dbReference>
<reference evidence="1 2" key="1">
    <citation type="journal article" date="2019" name="Environ. Microbiol.">
        <title>An active ?-lactamase is a part of an orchestrated cell wall stress resistance network of Bacillus subtilis and related rhizosphere species.</title>
        <authorList>
            <person name="Bucher T."/>
            <person name="Keren-Paz A."/>
            <person name="Hausser J."/>
            <person name="Olender T."/>
            <person name="Cytryn E."/>
            <person name="Kolodkin-Gal I."/>
        </authorList>
    </citation>
    <scope>NUCLEOTIDE SEQUENCE [LARGE SCALE GENOMIC DNA]</scope>
    <source>
        <strain evidence="1 2">I32</strain>
    </source>
</reference>
<dbReference type="SUPFAM" id="SSF53474">
    <property type="entry name" value="alpha/beta-Hydrolases"/>
    <property type="match status" value="1"/>
</dbReference>
<dbReference type="InterPro" id="IPR029058">
    <property type="entry name" value="AB_hydrolase_fold"/>
</dbReference>
<evidence type="ECO:0000313" key="2">
    <source>
        <dbReference type="Proteomes" id="UP000308444"/>
    </source>
</evidence>
<gene>
    <name evidence="1" type="ORF">FC695_45695</name>
</gene>
<organism evidence="1 2">
    <name type="scientific">Bacillus cereus</name>
    <dbReference type="NCBI Taxonomy" id="1396"/>
    <lineage>
        <taxon>Bacteria</taxon>
        <taxon>Bacillati</taxon>
        <taxon>Bacillota</taxon>
        <taxon>Bacilli</taxon>
        <taxon>Bacillales</taxon>
        <taxon>Bacillaceae</taxon>
        <taxon>Bacillus</taxon>
        <taxon>Bacillus cereus group</taxon>
    </lineage>
</organism>